<evidence type="ECO:0000256" key="1">
    <source>
        <dbReference type="SAM" id="Phobius"/>
    </source>
</evidence>
<organism evidence="2 3">
    <name type="scientific">Symbiodinium microadriaticum</name>
    <name type="common">Dinoflagellate</name>
    <name type="synonym">Zooxanthella microadriatica</name>
    <dbReference type="NCBI Taxonomy" id="2951"/>
    <lineage>
        <taxon>Eukaryota</taxon>
        <taxon>Sar</taxon>
        <taxon>Alveolata</taxon>
        <taxon>Dinophyceae</taxon>
        <taxon>Suessiales</taxon>
        <taxon>Symbiodiniaceae</taxon>
        <taxon>Symbiodinium</taxon>
    </lineage>
</organism>
<proteinExistence type="predicted"/>
<dbReference type="Proteomes" id="UP000186817">
    <property type="component" value="Unassembled WGS sequence"/>
</dbReference>
<reference evidence="2 3" key="1">
    <citation type="submission" date="2016-02" db="EMBL/GenBank/DDBJ databases">
        <title>Genome analysis of coral dinoflagellate symbionts highlights evolutionary adaptations to a symbiotic lifestyle.</title>
        <authorList>
            <person name="Aranda M."/>
            <person name="Li Y."/>
            <person name="Liew Y.J."/>
            <person name="Baumgarten S."/>
            <person name="Simakov O."/>
            <person name="Wilson M."/>
            <person name="Piel J."/>
            <person name="Ashoor H."/>
            <person name="Bougouffa S."/>
            <person name="Bajic V.B."/>
            <person name="Ryu T."/>
            <person name="Ravasi T."/>
            <person name="Bayer T."/>
            <person name="Micklem G."/>
            <person name="Kim H."/>
            <person name="Bhak J."/>
            <person name="Lajeunesse T.C."/>
            <person name="Voolstra C.R."/>
        </authorList>
    </citation>
    <scope>NUCLEOTIDE SEQUENCE [LARGE SCALE GENOMIC DNA]</scope>
    <source>
        <strain evidence="2 3">CCMP2467</strain>
    </source>
</reference>
<keyword evidence="1" id="KW-0812">Transmembrane</keyword>
<evidence type="ECO:0000313" key="2">
    <source>
        <dbReference type="EMBL" id="OLQ01388.1"/>
    </source>
</evidence>
<keyword evidence="1" id="KW-1133">Transmembrane helix</keyword>
<keyword evidence="1" id="KW-0472">Membrane</keyword>
<evidence type="ECO:0000313" key="3">
    <source>
        <dbReference type="Proteomes" id="UP000186817"/>
    </source>
</evidence>
<dbReference type="EMBL" id="LSRX01000293">
    <property type="protein sequence ID" value="OLQ01388.1"/>
    <property type="molecule type" value="Genomic_DNA"/>
</dbReference>
<feature type="transmembrane region" description="Helical" evidence="1">
    <location>
        <begin position="68"/>
        <end position="87"/>
    </location>
</feature>
<dbReference type="OrthoDB" id="10386826at2759"/>
<keyword evidence="3" id="KW-1185">Reference proteome</keyword>
<protein>
    <submittedName>
        <fullName evidence="2">Uncharacterized protein</fullName>
    </submittedName>
</protein>
<accession>A0A1Q9E1U3</accession>
<comment type="caution">
    <text evidence="2">The sequence shown here is derived from an EMBL/GenBank/DDBJ whole genome shotgun (WGS) entry which is preliminary data.</text>
</comment>
<sequence length="109" mass="12120">MHKPKRNLSRAPAQPRVFSQHLVAPAGTESIGYDVNESAQHVDYFERVGLFSSKFTQSMWLSFGAFRWILLLVIGIGAGLVPVLQVIKTISARTCSAQASQWLKMCEIV</sequence>
<name>A0A1Q9E1U3_SYMMI</name>
<gene>
    <name evidence="2" type="ORF">AK812_SmicGene15869</name>
</gene>
<dbReference type="AlphaFoldDB" id="A0A1Q9E1U3"/>